<proteinExistence type="predicted"/>
<reference evidence="3 4" key="1">
    <citation type="submission" date="2018-03" db="EMBL/GenBank/DDBJ databases">
        <title>Complete genome sequence and methylome analysis of Pseudomonas mendocina NEB 698.</title>
        <authorList>
            <person name="Morgan R.D."/>
        </authorList>
    </citation>
    <scope>NUCLEOTIDE SEQUENCE [LARGE SCALE GENOMIC DNA]</scope>
    <source>
        <strain evidence="3 4">NEB698</strain>
    </source>
</reference>
<name>A0A2R3QWS2_ECTME</name>
<dbReference type="OrthoDB" id="311718at2"/>
<dbReference type="Pfam" id="PF01266">
    <property type="entry name" value="DAO"/>
    <property type="match status" value="1"/>
</dbReference>
<protein>
    <submittedName>
        <fullName evidence="3">FAD-dependent oxidoreductase</fullName>
    </submittedName>
</protein>
<evidence type="ECO:0000259" key="2">
    <source>
        <dbReference type="Pfam" id="PF01266"/>
    </source>
</evidence>
<sequence>MDMTHRALTSLKHAIPQPYWLDAEGPPPAFTRHAGELHCDLAIVGGGFTGLWTALLARQRYPDKRIVLLEANACGGAASGRNGGFCAPSISHGVSNALKRWPQEAETLIRLGRQNLDALQRDIERLGLNVEFEREGKLNVATTPWQVDGLKAMQEKYRRFGIDCQYLEGDALKTRLDSPNYVAGLFEPNYALLNPARMVRELRRACLEQGIEVYEHSPVRQLVEHVDGIRLETDYGVVVAERLALATNIFTSLLPRLTSKVIPIYDYALTTEPLSDEQLSSIGWQGRYGIADSGNQFHYWRKTADNRILWGGYDAVYPFASKLDEGLTQRPETFIRLAEQFLDTFPQLGDINFSHAWGGIIDSSARTTLFTGSASQGRIAYALGFTGQGVSASRFAAATMLDLLAGEKTERTALKMLSRAPVMFPPEPIRYSAVTLAQRGLEQEDRTGRRNLLLRTMDAFGVGFDS</sequence>
<evidence type="ECO:0000313" key="3">
    <source>
        <dbReference type="EMBL" id="AVO56207.1"/>
    </source>
</evidence>
<dbReference type="SUPFAM" id="SSF51905">
    <property type="entry name" value="FAD/NAD(P)-binding domain"/>
    <property type="match status" value="1"/>
</dbReference>
<dbReference type="Gene3D" id="3.50.50.60">
    <property type="entry name" value="FAD/NAD(P)-binding domain"/>
    <property type="match status" value="1"/>
</dbReference>
<organism evidence="3 4">
    <name type="scientific">Ectopseudomonas mendocina</name>
    <name type="common">Pseudomonas mendocina</name>
    <dbReference type="NCBI Taxonomy" id="300"/>
    <lineage>
        <taxon>Bacteria</taxon>
        <taxon>Pseudomonadati</taxon>
        <taxon>Pseudomonadota</taxon>
        <taxon>Gammaproteobacteria</taxon>
        <taxon>Pseudomonadales</taxon>
        <taxon>Pseudomonadaceae</taxon>
        <taxon>Ectopseudomonas</taxon>
    </lineage>
</organism>
<dbReference type="GO" id="GO:0005737">
    <property type="term" value="C:cytoplasm"/>
    <property type="evidence" value="ECO:0007669"/>
    <property type="project" value="TreeGrafter"/>
</dbReference>
<gene>
    <name evidence="3" type="ORF">C7A17_03635</name>
</gene>
<dbReference type="InterPro" id="IPR036188">
    <property type="entry name" value="FAD/NAD-bd_sf"/>
</dbReference>
<keyword evidence="1" id="KW-0560">Oxidoreductase</keyword>
<dbReference type="Proteomes" id="UP000238327">
    <property type="component" value="Chromosome"/>
</dbReference>
<dbReference type="EMBL" id="CP027657">
    <property type="protein sequence ID" value="AVO56207.1"/>
    <property type="molecule type" value="Genomic_DNA"/>
</dbReference>
<dbReference type="InterPro" id="IPR006076">
    <property type="entry name" value="FAD-dep_OxRdtase"/>
</dbReference>
<feature type="domain" description="FAD dependent oxidoreductase" evidence="2">
    <location>
        <begin position="40"/>
        <end position="400"/>
    </location>
</feature>
<dbReference type="Gene3D" id="3.30.9.10">
    <property type="entry name" value="D-Amino Acid Oxidase, subunit A, domain 2"/>
    <property type="match status" value="1"/>
</dbReference>
<accession>A0A2R3QWS2</accession>
<dbReference type="GO" id="GO:0016491">
    <property type="term" value="F:oxidoreductase activity"/>
    <property type="evidence" value="ECO:0007669"/>
    <property type="project" value="UniProtKB-KW"/>
</dbReference>
<dbReference type="PANTHER" id="PTHR13847">
    <property type="entry name" value="SARCOSINE DEHYDROGENASE-RELATED"/>
    <property type="match status" value="1"/>
</dbReference>
<dbReference type="PANTHER" id="PTHR13847:SF281">
    <property type="entry name" value="FAD DEPENDENT OXIDOREDUCTASE DOMAIN-CONTAINING PROTEIN"/>
    <property type="match status" value="1"/>
</dbReference>
<evidence type="ECO:0000256" key="1">
    <source>
        <dbReference type="ARBA" id="ARBA00023002"/>
    </source>
</evidence>
<dbReference type="AlphaFoldDB" id="A0A2R3QWS2"/>
<evidence type="ECO:0000313" key="4">
    <source>
        <dbReference type="Proteomes" id="UP000238327"/>
    </source>
</evidence>